<keyword evidence="6 7" id="KW-0482">Metalloprotease</keyword>
<reference evidence="9 10" key="1">
    <citation type="submission" date="2019-09" db="EMBL/GenBank/DDBJ databases">
        <title>Salinarimonas rosea gen. nov., sp. nov., a new member of the a-2 subgroup of the Proteobacteria.</title>
        <authorList>
            <person name="Liu J."/>
        </authorList>
    </citation>
    <scope>NUCLEOTIDE SEQUENCE [LARGE SCALE GENOMIC DNA]</scope>
    <source>
        <strain evidence="9 10">BN140002</strain>
    </source>
</reference>
<evidence type="ECO:0000256" key="7">
    <source>
        <dbReference type="RuleBase" id="RU003435"/>
    </source>
</evidence>
<keyword evidence="10" id="KW-1185">Reference proteome</keyword>
<keyword evidence="4 7" id="KW-0378">Hydrolase</keyword>
<dbReference type="GO" id="GO:0004222">
    <property type="term" value="F:metalloendopeptidase activity"/>
    <property type="evidence" value="ECO:0007669"/>
    <property type="project" value="InterPro"/>
</dbReference>
<accession>A0A5B2VDM3</accession>
<comment type="cofactor">
    <cofactor evidence="7">
        <name>Zn(2+)</name>
        <dbReference type="ChEBI" id="CHEBI:29105"/>
    </cofactor>
    <text evidence="7">Binds 1 zinc ion.</text>
</comment>
<keyword evidence="2 7" id="KW-0645">Protease</keyword>
<dbReference type="Proteomes" id="UP000323142">
    <property type="component" value="Unassembled WGS sequence"/>
</dbReference>
<name>A0A5B2VDM3_9HYPH</name>
<evidence type="ECO:0000256" key="3">
    <source>
        <dbReference type="ARBA" id="ARBA00022723"/>
    </source>
</evidence>
<dbReference type="OrthoDB" id="9773538at2"/>
<comment type="similarity">
    <text evidence="1 7">Belongs to the peptidase M3 family.</text>
</comment>
<keyword evidence="5 7" id="KW-0862">Zinc</keyword>
<evidence type="ECO:0000256" key="5">
    <source>
        <dbReference type="ARBA" id="ARBA00022833"/>
    </source>
</evidence>
<evidence type="ECO:0000256" key="4">
    <source>
        <dbReference type="ARBA" id="ARBA00022801"/>
    </source>
</evidence>
<feature type="domain" description="Peptidase M3A/M3B catalytic" evidence="8">
    <location>
        <begin position="232"/>
        <end position="677"/>
    </location>
</feature>
<sequence length="683" mass="76339">MASHDSNPFFADWTTPFEAPPFDAIRPEHFEPAFAASLASHREAMDAIASDTGPADFATVIEPLERAGRDLGRVAMTFFNLTGADTNDALQAIERDMAPKLAKHWSAIMLDGRLFARVAAIFARRDELDLTPEQRRVLERTHLGFVRAGAQLPQEKKDRLAAISERLATLGTAFSQNVLADEKSYTLVLEGPDDLAGLPDMLLAAAARTAAERGLEGRHVITLSRSSIEPFLTFSERRDLRERAFKAWIARGEGGGATDNRTVIAEMVALRAERARLLGYDTFAHFKLDDAMAKTPDAVSELLEGVWEPARARAGQERDALAALARAEGAPADIAPWDWRHYAEKVRRARHRLDEAEIKPYFQLERMIEAAFEVATRLFGITFHPRADVPVYHPDVRAWEVRRADGSHLGLFLGDYFARPSKRSGAWMSAYRGQRRLDGEVRPIIVNVMNFSKGDPALLSFDDARTLFHEFGHALHGLLSDVTYPSIAGTSVARDFVELPSQLYEHWLEVPEVLERFAVHHKTGEPMPRDLLDRLLAARNFNQGFATVEYLSSAIVDLDLHLLPSADNLDPLAFERETLARIDMPDEIVMRHRTPHFTHVFSGDGYAAGYYSYLWSEVLDADAFKAFEEAGDPFDPGTARRLHDHIYSAGNRQDPAEAYMAFRGRMPTVQALLEKRGLAGEAV</sequence>
<dbReference type="SUPFAM" id="SSF55486">
    <property type="entry name" value="Metalloproteases ('zincins'), catalytic domain"/>
    <property type="match status" value="1"/>
</dbReference>
<dbReference type="RefSeq" id="WP_149818107.1">
    <property type="nucleotide sequence ID" value="NZ_VUOA01000022.1"/>
</dbReference>
<dbReference type="AlphaFoldDB" id="A0A5B2VDM3"/>
<dbReference type="EMBL" id="VUOA01000022">
    <property type="protein sequence ID" value="KAA2236875.1"/>
    <property type="molecule type" value="Genomic_DNA"/>
</dbReference>
<dbReference type="Gene3D" id="1.10.1370.10">
    <property type="entry name" value="Neurolysin, domain 3"/>
    <property type="match status" value="1"/>
</dbReference>
<evidence type="ECO:0000313" key="9">
    <source>
        <dbReference type="EMBL" id="KAA2236875.1"/>
    </source>
</evidence>
<dbReference type="CDD" id="cd06456">
    <property type="entry name" value="M3A_DCP"/>
    <property type="match status" value="1"/>
</dbReference>
<dbReference type="PANTHER" id="PTHR43660:SF1">
    <property type="entry name" value="DIPEPTIDYL CARBOXYPEPTIDASE"/>
    <property type="match status" value="1"/>
</dbReference>
<dbReference type="InterPro" id="IPR001567">
    <property type="entry name" value="Pept_M3A_M3B_dom"/>
</dbReference>
<dbReference type="GO" id="GO:0005829">
    <property type="term" value="C:cytosol"/>
    <property type="evidence" value="ECO:0007669"/>
    <property type="project" value="TreeGrafter"/>
</dbReference>
<dbReference type="GO" id="GO:0046872">
    <property type="term" value="F:metal ion binding"/>
    <property type="evidence" value="ECO:0007669"/>
    <property type="project" value="UniProtKB-UniRule"/>
</dbReference>
<evidence type="ECO:0000259" key="8">
    <source>
        <dbReference type="Pfam" id="PF01432"/>
    </source>
</evidence>
<evidence type="ECO:0000256" key="6">
    <source>
        <dbReference type="ARBA" id="ARBA00023049"/>
    </source>
</evidence>
<dbReference type="FunFam" id="3.40.390.10:FF:000009">
    <property type="entry name" value="Oligopeptidase A"/>
    <property type="match status" value="1"/>
</dbReference>
<gene>
    <name evidence="9" type="ORF">F0L46_12860</name>
</gene>
<protein>
    <submittedName>
        <fullName evidence="9">M3 family metallopeptidase</fullName>
    </submittedName>
</protein>
<dbReference type="Pfam" id="PF01432">
    <property type="entry name" value="Peptidase_M3"/>
    <property type="match status" value="1"/>
</dbReference>
<dbReference type="InterPro" id="IPR034005">
    <property type="entry name" value="M3A_DCP"/>
</dbReference>
<organism evidence="9 10">
    <name type="scientific">Salinarimonas soli</name>
    <dbReference type="NCBI Taxonomy" id="1638099"/>
    <lineage>
        <taxon>Bacteria</taxon>
        <taxon>Pseudomonadati</taxon>
        <taxon>Pseudomonadota</taxon>
        <taxon>Alphaproteobacteria</taxon>
        <taxon>Hyphomicrobiales</taxon>
        <taxon>Salinarimonadaceae</taxon>
        <taxon>Salinarimonas</taxon>
    </lineage>
</organism>
<dbReference type="GO" id="GO:0006508">
    <property type="term" value="P:proteolysis"/>
    <property type="evidence" value="ECO:0007669"/>
    <property type="project" value="UniProtKB-KW"/>
</dbReference>
<dbReference type="GO" id="GO:0004180">
    <property type="term" value="F:carboxypeptidase activity"/>
    <property type="evidence" value="ECO:0007669"/>
    <property type="project" value="TreeGrafter"/>
</dbReference>
<proteinExistence type="inferred from homology"/>
<dbReference type="PANTHER" id="PTHR43660">
    <property type="entry name" value="DIPEPTIDYL CARBOXYPEPTIDASE"/>
    <property type="match status" value="1"/>
</dbReference>
<keyword evidence="3 7" id="KW-0479">Metal-binding</keyword>
<dbReference type="InterPro" id="IPR024077">
    <property type="entry name" value="Neurolysin/TOP_dom2"/>
</dbReference>
<evidence type="ECO:0000256" key="1">
    <source>
        <dbReference type="ARBA" id="ARBA00006040"/>
    </source>
</evidence>
<reference evidence="9 10" key="2">
    <citation type="submission" date="2019-09" db="EMBL/GenBank/DDBJ databases">
        <authorList>
            <person name="Jin C."/>
        </authorList>
    </citation>
    <scope>NUCLEOTIDE SEQUENCE [LARGE SCALE GENOMIC DNA]</scope>
    <source>
        <strain evidence="9 10">BN140002</strain>
    </source>
</reference>
<dbReference type="InterPro" id="IPR045090">
    <property type="entry name" value="Pept_M3A_M3B"/>
</dbReference>
<comment type="caution">
    <text evidence="9">The sequence shown here is derived from an EMBL/GenBank/DDBJ whole genome shotgun (WGS) entry which is preliminary data.</text>
</comment>
<evidence type="ECO:0000256" key="2">
    <source>
        <dbReference type="ARBA" id="ARBA00022670"/>
    </source>
</evidence>
<dbReference type="Gene3D" id="3.40.390.10">
    <property type="entry name" value="Collagenase (Catalytic Domain)"/>
    <property type="match status" value="1"/>
</dbReference>
<dbReference type="InterPro" id="IPR024079">
    <property type="entry name" value="MetalloPept_cat_dom_sf"/>
</dbReference>
<evidence type="ECO:0000313" key="10">
    <source>
        <dbReference type="Proteomes" id="UP000323142"/>
    </source>
</evidence>
<dbReference type="Gene3D" id="1.10.1370.40">
    <property type="match status" value="1"/>
</dbReference>